<dbReference type="PANTHER" id="PTHR36531">
    <property type="entry name" value="CRISPR-ASSOCIATED EXONUCLEASE CAS4"/>
    <property type="match status" value="1"/>
</dbReference>
<dbReference type="Gene3D" id="3.90.320.10">
    <property type="match status" value="1"/>
</dbReference>
<accession>A0A6A9QUU5</accession>
<evidence type="ECO:0000313" key="4">
    <source>
        <dbReference type="Proteomes" id="UP000470772"/>
    </source>
</evidence>
<dbReference type="AlphaFoldDB" id="A0A6A9QUU5"/>
<dbReference type="RefSeq" id="WP_156016474.1">
    <property type="nucleotide sequence ID" value="NZ_WGGD01000005.1"/>
</dbReference>
<dbReference type="Proteomes" id="UP000470772">
    <property type="component" value="Unassembled WGS sequence"/>
</dbReference>
<dbReference type="Pfam" id="PF12705">
    <property type="entry name" value="PDDEXK_1"/>
    <property type="match status" value="1"/>
</dbReference>
<reference evidence="3 4" key="1">
    <citation type="submission" date="2019-10" db="EMBL/GenBank/DDBJ databases">
        <title>Sequencing and Assembly of Multiple Reported Metal-Biooxidizing Members of the Extremely Thermoacidophilic Archaeal Family Sulfolobaceae.</title>
        <authorList>
            <person name="Counts J.A."/>
            <person name="Kelly R.M."/>
        </authorList>
    </citation>
    <scope>NUCLEOTIDE SEQUENCE [LARGE SCALE GENOMIC DNA]</scope>
    <source>
        <strain evidence="3 4">DSM 6482</strain>
    </source>
</reference>
<name>A0A6A9QUU5_SULME</name>
<dbReference type="InterPro" id="IPR011604">
    <property type="entry name" value="PDDEXK-like_dom_sf"/>
</dbReference>
<keyword evidence="4" id="KW-1185">Reference proteome</keyword>
<dbReference type="InterPro" id="IPR038726">
    <property type="entry name" value="PDDEXK_AddAB-type"/>
</dbReference>
<evidence type="ECO:0000313" key="3">
    <source>
        <dbReference type="EMBL" id="MUN28862.1"/>
    </source>
</evidence>
<protein>
    <submittedName>
        <fullName evidence="3">Dna2/Cas4 domain-containing protein</fullName>
    </submittedName>
</protein>
<dbReference type="EMBL" id="WGGD01000005">
    <property type="protein sequence ID" value="MUN28862.1"/>
    <property type="molecule type" value="Genomic_DNA"/>
</dbReference>
<dbReference type="PANTHER" id="PTHR36531:SF2">
    <property type="entry name" value="CRISPR-ASSOCIATED EXONUCLEASE CAS4"/>
    <property type="match status" value="1"/>
</dbReference>
<gene>
    <name evidence="3" type="ORF">GC250_05280</name>
</gene>
<evidence type="ECO:0000256" key="1">
    <source>
        <dbReference type="ARBA" id="ARBA00001936"/>
    </source>
</evidence>
<proteinExistence type="predicted"/>
<comment type="caution">
    <text evidence="3">The sequence shown here is derived from an EMBL/GenBank/DDBJ whole genome shotgun (WGS) entry which is preliminary data.</text>
</comment>
<evidence type="ECO:0000259" key="2">
    <source>
        <dbReference type="Pfam" id="PF12705"/>
    </source>
</evidence>
<sequence>MVVKEIIYKRLNENEIKSSFDGEYWPSQMWYCLRRQYYDRIFPSATTYDMTRFTVLGEALHNLIADMLKNEEGISVISEVPIRIPHPKNPEIVFSGRADDIIIVQFTKERYVIEVKSTEDLQSKVKKGFLPKKEHKAQLNLYLRAYPKSHGILLYVDRGNFDMEEIPIEFDAELYESTLQRAEDLHKYLTQRKTPPPEGKSAPDFNWQCNYCIHKARCDREQ</sequence>
<dbReference type="InterPro" id="IPR051827">
    <property type="entry name" value="Cas4_exonuclease"/>
</dbReference>
<feature type="domain" description="PD-(D/E)XK endonuclease-like" evidence="2">
    <location>
        <begin position="35"/>
        <end position="219"/>
    </location>
</feature>
<comment type="cofactor">
    <cofactor evidence="1">
        <name>Mn(2+)</name>
        <dbReference type="ChEBI" id="CHEBI:29035"/>
    </cofactor>
</comment>
<organism evidence="3 4">
    <name type="scientific">Sulfuracidifex metallicus DSM 6482 = JCM 9184</name>
    <dbReference type="NCBI Taxonomy" id="523847"/>
    <lineage>
        <taxon>Archaea</taxon>
        <taxon>Thermoproteota</taxon>
        <taxon>Thermoprotei</taxon>
        <taxon>Sulfolobales</taxon>
        <taxon>Sulfolobaceae</taxon>
        <taxon>Sulfuracidifex</taxon>
    </lineage>
</organism>